<dbReference type="EMBL" id="AUWU02000002">
    <property type="protein sequence ID" value="KAH0575789.1"/>
    <property type="molecule type" value="Genomic_DNA"/>
</dbReference>
<dbReference type="RefSeq" id="XP_067766562.1">
    <property type="nucleotide sequence ID" value="XM_067905245.1"/>
</dbReference>
<dbReference type="KEGG" id="ssao:94295336"/>
<dbReference type="AlphaFoldDB" id="A0A9P8LWB3"/>
<evidence type="ECO:0000313" key="1">
    <source>
        <dbReference type="EMBL" id="KAH0575789.1"/>
    </source>
</evidence>
<comment type="caution">
    <text evidence="1">The sequence shown here is derived from an EMBL/GenBank/DDBJ whole genome shotgun (WGS) entry which is preliminary data.</text>
</comment>
<organism evidence="1 2">
    <name type="scientific">Spironucleus salmonicida</name>
    <dbReference type="NCBI Taxonomy" id="348837"/>
    <lineage>
        <taxon>Eukaryota</taxon>
        <taxon>Metamonada</taxon>
        <taxon>Diplomonadida</taxon>
        <taxon>Hexamitidae</taxon>
        <taxon>Hexamitinae</taxon>
        <taxon>Spironucleus</taxon>
    </lineage>
</organism>
<sequence length="162" mass="19446">MTDQDQNTKAEAKPTQLTFSSLDKDLLELQQDVVFSFIGIQFKISEVDDTVRYLKITIDTVNLSLLHLFMWQHRQGLLLRSDIQLIIIQDDLKDPSVSVSDYWLTWSHYLSKWDFQFYHIKQQAMKKYKNQQRYKQKHEIRSRDCYSFQKFSNDSKLFPIVL</sequence>
<gene>
    <name evidence="1" type="ORF">SS50377_21313</name>
</gene>
<dbReference type="Proteomes" id="UP000018208">
    <property type="component" value="Unassembled WGS sequence"/>
</dbReference>
<reference evidence="1 2" key="1">
    <citation type="journal article" date="2014" name="PLoS Genet.">
        <title>The Genome of Spironucleus salmonicida Highlights a Fish Pathogen Adapted to Fluctuating Environments.</title>
        <authorList>
            <person name="Xu F."/>
            <person name="Jerlstrom-Hultqvist J."/>
            <person name="Einarsson E."/>
            <person name="Astvaldsson A."/>
            <person name="Svard S.G."/>
            <person name="Andersson J.O."/>
        </authorList>
    </citation>
    <scope>NUCLEOTIDE SEQUENCE [LARGE SCALE GENOMIC DNA]</scope>
    <source>
        <strain evidence="1 2">ATCC 50377</strain>
    </source>
</reference>
<name>A0A9P8LWB3_9EUKA</name>
<accession>A0A9P8LWB3</accession>
<dbReference type="GeneID" id="94295336"/>
<protein>
    <submittedName>
        <fullName evidence="1">Uncharacterized protein</fullName>
    </submittedName>
</protein>
<keyword evidence="2" id="KW-1185">Reference proteome</keyword>
<evidence type="ECO:0000313" key="2">
    <source>
        <dbReference type="Proteomes" id="UP000018208"/>
    </source>
</evidence>
<proteinExistence type="predicted"/>